<dbReference type="GO" id="GO:0030170">
    <property type="term" value="F:pyridoxal phosphate binding"/>
    <property type="evidence" value="ECO:0007669"/>
    <property type="project" value="InterPro"/>
</dbReference>
<dbReference type="Proteomes" id="UP000239197">
    <property type="component" value="Plasmid unnamed2"/>
</dbReference>
<dbReference type="InterPro" id="IPR015422">
    <property type="entry name" value="PyrdxlP-dep_Trfase_small"/>
</dbReference>
<gene>
    <name evidence="5" type="ORF">BV494_24975</name>
</gene>
<dbReference type="RefSeq" id="WP_104925460.1">
    <property type="nucleotide sequence ID" value="NZ_CP019064.1"/>
</dbReference>
<dbReference type="InterPro" id="IPR004839">
    <property type="entry name" value="Aminotransferase_I/II_large"/>
</dbReference>
<dbReference type="NCBIfam" id="NF005697">
    <property type="entry name" value="PRK07505.1"/>
    <property type="match status" value="1"/>
</dbReference>
<evidence type="ECO:0000256" key="2">
    <source>
        <dbReference type="ARBA" id="ARBA00022679"/>
    </source>
</evidence>
<reference evidence="6" key="1">
    <citation type="submission" date="2017-01" db="EMBL/GenBank/DDBJ databases">
        <title>Genome sequence of Rouxiella sp. ERMR1:05.</title>
        <authorList>
            <person name="Kumar R."/>
            <person name="Singh D."/>
            <person name="Kumar S."/>
        </authorList>
    </citation>
    <scope>NUCLEOTIDE SEQUENCE [LARGE SCALE GENOMIC DNA]</scope>
    <source>
        <strain evidence="6">ERMR1:05</strain>
        <plasmid evidence="6">unnamed2</plasmid>
    </source>
</reference>
<dbReference type="PANTHER" id="PTHR13693">
    <property type="entry name" value="CLASS II AMINOTRANSFERASE/8-AMINO-7-OXONONANOATE SYNTHASE"/>
    <property type="match status" value="1"/>
</dbReference>
<dbReference type="GO" id="GO:0016740">
    <property type="term" value="F:transferase activity"/>
    <property type="evidence" value="ECO:0007669"/>
    <property type="project" value="UniProtKB-KW"/>
</dbReference>
<organism evidence="5 6">
    <name type="scientific">Rahnella sikkimica</name>
    <dbReference type="NCBI Taxonomy" id="1805933"/>
    <lineage>
        <taxon>Bacteria</taxon>
        <taxon>Pseudomonadati</taxon>
        <taxon>Pseudomonadota</taxon>
        <taxon>Gammaproteobacteria</taxon>
        <taxon>Enterobacterales</taxon>
        <taxon>Yersiniaceae</taxon>
        <taxon>Rahnella</taxon>
    </lineage>
</organism>
<evidence type="ECO:0000259" key="4">
    <source>
        <dbReference type="Pfam" id="PF00155"/>
    </source>
</evidence>
<dbReference type="EMBL" id="CP019064">
    <property type="protein sequence ID" value="AVF38136.1"/>
    <property type="molecule type" value="Genomic_DNA"/>
</dbReference>
<name>A0A2L1UYW7_9GAMM</name>
<dbReference type="SUPFAM" id="SSF53383">
    <property type="entry name" value="PLP-dependent transferases"/>
    <property type="match status" value="1"/>
</dbReference>
<comment type="cofactor">
    <cofactor evidence="1">
        <name>pyridoxal 5'-phosphate</name>
        <dbReference type="ChEBI" id="CHEBI:597326"/>
    </cofactor>
</comment>
<evidence type="ECO:0000313" key="6">
    <source>
        <dbReference type="Proteomes" id="UP000239197"/>
    </source>
</evidence>
<keyword evidence="2" id="KW-0808">Transferase</keyword>
<proteinExistence type="predicted"/>
<dbReference type="OrthoDB" id="9807157at2"/>
<dbReference type="AlphaFoldDB" id="A0A2L1UYW7"/>
<feature type="compositionally biased region" description="Polar residues" evidence="3">
    <location>
        <begin position="1"/>
        <end position="11"/>
    </location>
</feature>
<keyword evidence="5" id="KW-0614">Plasmid</keyword>
<sequence length="411" mass="44929">MNNIKTHSNISKVHETSSPHWNIARRSRTSQLSVTVNGGNSLTDQHGRDFIHFCTTSYLGLDYAPEIQQGAIKAIQEQATLRVACSRNRCRLALLDNYQNALSDHFNAQALVTLSCSSASAAMLPLLASGIFNDGIKPLMVFDRFAHYSMNHLKALCAEETSVLTIGHNDVIALEDICKTNQHVIYVADSFYSMGGISPINEIVSLQSKYGLGLFYDDSHAMSISGAYGTGYARSFLTELPENTFIVASLAKAFGASGGVILYGDKKITPVIEQYGGPVNWSQSLNAAGIGAGMASLAIHHSELLPQLQKKLSDNIHHFDELRGTRGESSPSPVRLIRCSSAEECIWLSTKLAEEGFLTSPVFFPVVPKSSPAIRITLRADMKKEQISAFLAKLNSLMTEREVLNEKPVNF</sequence>
<protein>
    <recommendedName>
        <fullName evidence="4">Aminotransferase class I/classII large domain-containing protein</fullName>
    </recommendedName>
</protein>
<dbReference type="InterPro" id="IPR050087">
    <property type="entry name" value="AON_synthase_class-II"/>
</dbReference>
<feature type="domain" description="Aminotransferase class I/classII large" evidence="4">
    <location>
        <begin position="92"/>
        <end position="393"/>
    </location>
</feature>
<dbReference type="KEGG" id="rox:BV494_24975"/>
<keyword evidence="6" id="KW-1185">Reference proteome</keyword>
<dbReference type="InterPro" id="IPR015424">
    <property type="entry name" value="PyrdxlP-dep_Trfase"/>
</dbReference>
<dbReference type="Gene3D" id="3.90.1150.10">
    <property type="entry name" value="Aspartate Aminotransferase, domain 1"/>
    <property type="match status" value="1"/>
</dbReference>
<accession>A0A2L1UYW7</accession>
<dbReference type="InterPro" id="IPR015421">
    <property type="entry name" value="PyrdxlP-dep_Trfase_major"/>
</dbReference>
<feature type="region of interest" description="Disordered" evidence="3">
    <location>
        <begin position="1"/>
        <end position="20"/>
    </location>
</feature>
<geneLocation type="plasmid" evidence="5 6">
    <name>unnamed2</name>
</geneLocation>
<evidence type="ECO:0000256" key="1">
    <source>
        <dbReference type="ARBA" id="ARBA00001933"/>
    </source>
</evidence>
<dbReference type="Pfam" id="PF00155">
    <property type="entry name" value="Aminotran_1_2"/>
    <property type="match status" value="1"/>
</dbReference>
<dbReference type="Gene3D" id="3.40.640.10">
    <property type="entry name" value="Type I PLP-dependent aspartate aminotransferase-like (Major domain)"/>
    <property type="match status" value="1"/>
</dbReference>
<evidence type="ECO:0000256" key="3">
    <source>
        <dbReference type="SAM" id="MobiDB-lite"/>
    </source>
</evidence>
<evidence type="ECO:0000313" key="5">
    <source>
        <dbReference type="EMBL" id="AVF38136.1"/>
    </source>
</evidence>